<dbReference type="PROSITE" id="PS50979">
    <property type="entry name" value="BC"/>
    <property type="match status" value="1"/>
</dbReference>
<dbReference type="Gene3D" id="3.30.470.20">
    <property type="entry name" value="ATP-grasp fold, B domain"/>
    <property type="match status" value="1"/>
</dbReference>
<evidence type="ECO:0000256" key="15">
    <source>
        <dbReference type="PROSITE-ProRule" id="PRU00409"/>
    </source>
</evidence>
<dbReference type="AlphaFoldDB" id="A0A1G7UPW3"/>
<dbReference type="PANTHER" id="PTHR18866">
    <property type="entry name" value="CARBOXYLASE:PYRUVATE/ACETYL-COA/PROPIONYL-COA CARBOXYLASE"/>
    <property type="match status" value="1"/>
</dbReference>
<evidence type="ECO:0000256" key="4">
    <source>
        <dbReference type="ARBA" id="ARBA00022598"/>
    </source>
</evidence>
<dbReference type="SUPFAM" id="SSF52440">
    <property type="entry name" value="PreATP-grasp domain"/>
    <property type="match status" value="1"/>
</dbReference>
<evidence type="ECO:0000256" key="11">
    <source>
        <dbReference type="ARBA" id="ARBA00023098"/>
    </source>
</evidence>
<keyword evidence="13" id="KW-0092">Biotin</keyword>
<dbReference type="GO" id="GO:0005524">
    <property type="term" value="F:ATP binding"/>
    <property type="evidence" value="ECO:0007669"/>
    <property type="project" value="UniProtKB-UniRule"/>
</dbReference>
<keyword evidence="5" id="KW-0479">Metal-binding</keyword>
<protein>
    <recommendedName>
        <fullName evidence="3">propionyl-CoA carboxylase</fullName>
        <ecNumber evidence="3">6.4.1.3</ecNumber>
    </recommendedName>
</protein>
<dbReference type="InterPro" id="IPR041265">
    <property type="entry name" value="PCC_BT"/>
</dbReference>
<dbReference type="GO" id="GO:0004658">
    <property type="term" value="F:propionyl-CoA carboxylase activity"/>
    <property type="evidence" value="ECO:0007669"/>
    <property type="project" value="UniProtKB-EC"/>
</dbReference>
<dbReference type="PROSITE" id="PS00867">
    <property type="entry name" value="CPSASE_2"/>
    <property type="match status" value="1"/>
</dbReference>
<keyword evidence="12" id="KW-0464">Manganese</keyword>
<dbReference type="RefSeq" id="WP_090022002.1">
    <property type="nucleotide sequence ID" value="NZ_FNCE01000015.1"/>
</dbReference>
<keyword evidence="4" id="KW-0436">Ligase</keyword>
<dbReference type="EMBL" id="FNCE01000015">
    <property type="protein sequence ID" value="SDG48750.1"/>
    <property type="molecule type" value="Genomic_DNA"/>
</dbReference>
<dbReference type="Pfam" id="PF02785">
    <property type="entry name" value="Biotin_carb_C"/>
    <property type="match status" value="1"/>
</dbReference>
<keyword evidence="10" id="KW-0442">Lipid degradation</keyword>
<dbReference type="STRING" id="1082479.SAMN05216241_11537"/>
<reference evidence="19 20" key="1">
    <citation type="submission" date="2016-10" db="EMBL/GenBank/DDBJ databases">
        <authorList>
            <person name="de Groot N.N."/>
        </authorList>
    </citation>
    <scope>NUCLEOTIDE SEQUENCE [LARGE SCALE GENOMIC DNA]</scope>
    <source>
        <strain evidence="19 20">DSM 25584</strain>
    </source>
</reference>
<evidence type="ECO:0000256" key="10">
    <source>
        <dbReference type="ARBA" id="ARBA00022963"/>
    </source>
</evidence>
<dbReference type="OrthoDB" id="9763189at2"/>
<feature type="domain" description="ATP-grasp" evidence="17">
    <location>
        <begin position="120"/>
        <end position="317"/>
    </location>
</feature>
<dbReference type="Pfam" id="PF00289">
    <property type="entry name" value="Biotin_carb_N"/>
    <property type="match status" value="1"/>
</dbReference>
<dbReference type="InterPro" id="IPR011053">
    <property type="entry name" value="Single_hybrid_motif"/>
</dbReference>
<dbReference type="Pfam" id="PF00364">
    <property type="entry name" value="Biotin_lipoyl"/>
    <property type="match status" value="1"/>
</dbReference>
<dbReference type="FunFam" id="3.40.50.20:FF:000010">
    <property type="entry name" value="Propionyl-CoA carboxylase subunit alpha"/>
    <property type="match status" value="1"/>
</dbReference>
<keyword evidence="8" id="KW-0460">Magnesium</keyword>
<dbReference type="PROSITE" id="PS00188">
    <property type="entry name" value="BIOTIN"/>
    <property type="match status" value="1"/>
</dbReference>
<dbReference type="InterPro" id="IPR005482">
    <property type="entry name" value="Biotin_COase_C"/>
</dbReference>
<dbReference type="Proteomes" id="UP000199415">
    <property type="component" value="Unassembled WGS sequence"/>
</dbReference>
<name>A0A1G7UPW3_9PROT</name>
<dbReference type="FunFam" id="2.40.50.100:FF:000003">
    <property type="entry name" value="Acetyl-CoA carboxylase biotin carboxyl carrier protein"/>
    <property type="match status" value="1"/>
</dbReference>
<dbReference type="GO" id="GO:0046872">
    <property type="term" value="F:metal ion binding"/>
    <property type="evidence" value="ECO:0007669"/>
    <property type="project" value="UniProtKB-KW"/>
</dbReference>
<evidence type="ECO:0000256" key="13">
    <source>
        <dbReference type="ARBA" id="ARBA00023267"/>
    </source>
</evidence>
<keyword evidence="20" id="KW-1185">Reference proteome</keyword>
<dbReference type="InterPro" id="IPR000089">
    <property type="entry name" value="Biotin_lipoyl"/>
</dbReference>
<comment type="pathway">
    <text evidence="2">Metabolic intermediate metabolism; propanoyl-CoA degradation; succinyl-CoA from propanoyl-CoA: step 1/3.</text>
</comment>
<keyword evidence="7 15" id="KW-0067">ATP-binding</keyword>
<dbReference type="PROSITE" id="PS50968">
    <property type="entry name" value="BIOTINYL_LIPOYL"/>
    <property type="match status" value="1"/>
</dbReference>
<dbReference type="Pfam" id="PF18140">
    <property type="entry name" value="PCC_BT"/>
    <property type="match status" value="1"/>
</dbReference>
<proteinExistence type="predicted"/>
<evidence type="ECO:0000259" key="18">
    <source>
        <dbReference type="PROSITE" id="PS50979"/>
    </source>
</evidence>
<comment type="catalytic activity">
    <reaction evidence="14">
        <text>propanoyl-CoA + hydrogencarbonate + ATP = (S)-methylmalonyl-CoA + ADP + phosphate + H(+)</text>
        <dbReference type="Rhea" id="RHEA:23720"/>
        <dbReference type="ChEBI" id="CHEBI:15378"/>
        <dbReference type="ChEBI" id="CHEBI:17544"/>
        <dbReference type="ChEBI" id="CHEBI:30616"/>
        <dbReference type="ChEBI" id="CHEBI:43474"/>
        <dbReference type="ChEBI" id="CHEBI:57327"/>
        <dbReference type="ChEBI" id="CHEBI:57392"/>
        <dbReference type="ChEBI" id="CHEBI:456216"/>
        <dbReference type="EC" id="6.4.1.3"/>
    </reaction>
    <physiologicalReaction direction="left-to-right" evidence="14">
        <dbReference type="Rhea" id="RHEA:23721"/>
    </physiologicalReaction>
</comment>
<dbReference type="SUPFAM" id="SSF56059">
    <property type="entry name" value="Glutathione synthetase ATP-binding domain-like"/>
    <property type="match status" value="1"/>
</dbReference>
<dbReference type="CDD" id="cd06850">
    <property type="entry name" value="biotinyl_domain"/>
    <property type="match status" value="1"/>
</dbReference>
<keyword evidence="6 15" id="KW-0547">Nucleotide-binding</keyword>
<dbReference type="Gene3D" id="3.30.700.30">
    <property type="match status" value="1"/>
</dbReference>
<accession>A0A1G7UPW3</accession>
<keyword evidence="11" id="KW-0443">Lipid metabolism</keyword>
<gene>
    <name evidence="19" type="ORF">SAMN05216241_11537</name>
</gene>
<dbReference type="InterPro" id="IPR005479">
    <property type="entry name" value="CPAse_ATP-bd"/>
</dbReference>
<evidence type="ECO:0000256" key="2">
    <source>
        <dbReference type="ARBA" id="ARBA00005060"/>
    </source>
</evidence>
<evidence type="ECO:0000256" key="9">
    <source>
        <dbReference type="ARBA" id="ARBA00022946"/>
    </source>
</evidence>
<dbReference type="SUPFAM" id="SSF51246">
    <property type="entry name" value="Rudiment single hybrid motif"/>
    <property type="match status" value="1"/>
</dbReference>
<feature type="domain" description="Biotin carboxylation" evidence="18">
    <location>
        <begin position="1"/>
        <end position="447"/>
    </location>
</feature>
<dbReference type="SMART" id="SM00878">
    <property type="entry name" value="Biotin_carb_C"/>
    <property type="match status" value="1"/>
</dbReference>
<dbReference type="FunFam" id="3.30.1490.20:FF:000003">
    <property type="entry name" value="acetyl-CoA carboxylase isoform X1"/>
    <property type="match status" value="1"/>
</dbReference>
<comment type="cofactor">
    <cofactor evidence="1">
        <name>biotin</name>
        <dbReference type="ChEBI" id="CHEBI:57586"/>
    </cofactor>
</comment>
<evidence type="ECO:0000256" key="8">
    <source>
        <dbReference type="ARBA" id="ARBA00022842"/>
    </source>
</evidence>
<keyword evidence="9" id="KW-0809">Transit peptide</keyword>
<dbReference type="Pfam" id="PF02786">
    <property type="entry name" value="CPSase_L_D2"/>
    <property type="match status" value="1"/>
</dbReference>
<evidence type="ECO:0000256" key="3">
    <source>
        <dbReference type="ARBA" id="ARBA00013050"/>
    </source>
</evidence>
<dbReference type="PANTHER" id="PTHR18866:SF33">
    <property type="entry name" value="METHYLCROTONOYL-COA CARBOXYLASE SUBUNIT ALPHA, MITOCHONDRIAL-RELATED"/>
    <property type="match status" value="1"/>
</dbReference>
<dbReference type="EC" id="6.4.1.3" evidence="3"/>
<evidence type="ECO:0000259" key="16">
    <source>
        <dbReference type="PROSITE" id="PS50968"/>
    </source>
</evidence>
<feature type="domain" description="Lipoyl-binding" evidence="16">
    <location>
        <begin position="583"/>
        <end position="662"/>
    </location>
</feature>
<dbReference type="PROSITE" id="PS50975">
    <property type="entry name" value="ATP_GRASP"/>
    <property type="match status" value="1"/>
</dbReference>
<sequence length="662" mass="72533">MFDKVLIANRGEIACRVMRTCRRFGIATVAVYSDADARQPHVQMADEAVRLGPAPASESYLDIQAVLDACRRTGAQAVHPGYGFLSESQAFAHALTGEGITFVGPPPDAIASMGDKIAARQLAEDAGVSIVPGHTGRIDDFAHAEALANDLGYPVMIKAAAGGGGKGMRVAHGPTELREGLDAARREAGGSFGDDRVFIERYIPDPRHIEIQIIADGHGNVVSLGERECSIQRRHQKVIEEAPSPLLDPETRTRMGEQAKALARQVGYTSAGTVEFVADNQENFYFLEMNTRLQVEHPVTELTTGLDLVEWMLRVAAGERLSFTEDAVPFRGWAMEARVYAEDPVRGFLPSIGRLRHYREPSDAEGVRIDSGVTEGSDISTHYDPMIAKACAWGQRRDQAIDRLRSALDAYYVRGVIHNMPFLQDVFAAERFRAGRLSTRYIDEEYPEGFQGAQPREGTLRTLVLVAALVQRMVAARDAGITGQTRGRGPVVDGDWVVFIDGQQVPVHLTQATEHAWRVALEGGELQVDSEWRPGEPLFHARMSGEHACVQVERRGARWQLTHAGVTREARVLRPRAAELAAIMPEKTSREAGRYLRSPMPGLLTQLHVEPGTAVKAGEPLAVVEAMKMENILRAERDGTVSELYVNTGANLAVDQAILAFE</sequence>
<dbReference type="NCBIfam" id="NF006367">
    <property type="entry name" value="PRK08591.1"/>
    <property type="match status" value="1"/>
</dbReference>
<dbReference type="FunFam" id="3.30.470.20:FF:000028">
    <property type="entry name" value="Methylcrotonoyl-CoA carboxylase subunit alpha, mitochondrial"/>
    <property type="match status" value="1"/>
</dbReference>
<evidence type="ECO:0000256" key="14">
    <source>
        <dbReference type="ARBA" id="ARBA00049495"/>
    </source>
</evidence>
<evidence type="ECO:0000256" key="6">
    <source>
        <dbReference type="ARBA" id="ARBA00022741"/>
    </source>
</evidence>
<dbReference type="Gene3D" id="2.40.50.100">
    <property type="match status" value="1"/>
</dbReference>
<evidence type="ECO:0000256" key="1">
    <source>
        <dbReference type="ARBA" id="ARBA00001953"/>
    </source>
</evidence>
<dbReference type="PROSITE" id="PS00866">
    <property type="entry name" value="CPSASE_1"/>
    <property type="match status" value="1"/>
</dbReference>
<evidence type="ECO:0000259" key="17">
    <source>
        <dbReference type="PROSITE" id="PS50975"/>
    </source>
</evidence>
<evidence type="ECO:0000256" key="7">
    <source>
        <dbReference type="ARBA" id="ARBA00022840"/>
    </source>
</evidence>
<dbReference type="InterPro" id="IPR011764">
    <property type="entry name" value="Biotin_carboxylation_dom"/>
</dbReference>
<evidence type="ECO:0000313" key="20">
    <source>
        <dbReference type="Proteomes" id="UP000199415"/>
    </source>
</evidence>
<dbReference type="InterPro" id="IPR005481">
    <property type="entry name" value="BC-like_N"/>
</dbReference>
<dbReference type="InterPro" id="IPR011761">
    <property type="entry name" value="ATP-grasp"/>
</dbReference>
<evidence type="ECO:0000256" key="12">
    <source>
        <dbReference type="ARBA" id="ARBA00023211"/>
    </source>
</evidence>
<dbReference type="InterPro" id="IPR011054">
    <property type="entry name" value="Rudment_hybrid_motif"/>
</dbReference>
<dbReference type="InterPro" id="IPR001882">
    <property type="entry name" value="Biotin_BS"/>
</dbReference>
<dbReference type="UniPathway" id="UPA00945">
    <property type="reaction ID" value="UER00908"/>
</dbReference>
<evidence type="ECO:0000256" key="5">
    <source>
        <dbReference type="ARBA" id="ARBA00022723"/>
    </source>
</evidence>
<organism evidence="19 20">
    <name type="scientific">Limimonas halophila</name>
    <dbReference type="NCBI Taxonomy" id="1082479"/>
    <lineage>
        <taxon>Bacteria</taxon>
        <taxon>Pseudomonadati</taxon>
        <taxon>Pseudomonadota</taxon>
        <taxon>Alphaproteobacteria</taxon>
        <taxon>Rhodospirillales</taxon>
        <taxon>Rhodovibrionaceae</taxon>
        <taxon>Limimonas</taxon>
    </lineage>
</organism>
<dbReference type="InterPro" id="IPR016185">
    <property type="entry name" value="PreATP-grasp_dom_sf"/>
</dbReference>
<evidence type="ECO:0000313" key="19">
    <source>
        <dbReference type="EMBL" id="SDG48750.1"/>
    </source>
</evidence>
<dbReference type="InterPro" id="IPR050856">
    <property type="entry name" value="Biotin_carboxylase_complex"/>
</dbReference>
<dbReference type="GO" id="GO:0016042">
    <property type="term" value="P:lipid catabolic process"/>
    <property type="evidence" value="ECO:0007669"/>
    <property type="project" value="UniProtKB-KW"/>
</dbReference>
<dbReference type="SUPFAM" id="SSF51230">
    <property type="entry name" value="Single hybrid motif"/>
    <property type="match status" value="1"/>
</dbReference>